<feature type="transmembrane region" description="Helical" evidence="1">
    <location>
        <begin position="45"/>
        <end position="62"/>
    </location>
</feature>
<dbReference type="Proteomes" id="UP001596296">
    <property type="component" value="Unassembled WGS sequence"/>
</dbReference>
<sequence length="212" mass="23656">MSRDRDDLLASLFRDTRRNAMIGWAILAAVALVFVESLLDLEPLWALISAATMVVMALPAIARRDWRVVLPWELLLLAALPVATRAVIPDVEIGVFASYLALAAFALLVVVELDMFTGMRVTHWFAVALVVVTTLASGAVSTIVRWFLDRRIGTAYLLDNEALMVEFVRIALAGLAAGLLFDLYFRRRDRALKRKLERELLDTEGTEEVTEP</sequence>
<keyword evidence="1" id="KW-0812">Transmembrane</keyword>
<reference evidence="2 3" key="1">
    <citation type="journal article" date="2019" name="Int. J. Syst. Evol. Microbiol.">
        <title>The Global Catalogue of Microorganisms (GCM) 10K type strain sequencing project: providing services to taxonomists for standard genome sequencing and annotation.</title>
        <authorList>
            <consortium name="The Broad Institute Genomics Platform"/>
            <consortium name="The Broad Institute Genome Sequencing Center for Infectious Disease"/>
            <person name="Wu L."/>
            <person name="Ma J."/>
        </authorList>
    </citation>
    <scope>NUCLEOTIDE SEQUENCE [LARGE SCALE GENOMIC DNA]</scope>
    <source>
        <strain evidence="2 3">SKJ47</strain>
    </source>
</reference>
<gene>
    <name evidence="2" type="ORF">ACFQE9_13960</name>
</gene>
<keyword evidence="1" id="KW-1133">Transmembrane helix</keyword>
<feature type="transmembrane region" description="Helical" evidence="1">
    <location>
        <begin position="167"/>
        <end position="185"/>
    </location>
</feature>
<feature type="transmembrane region" description="Helical" evidence="1">
    <location>
        <begin position="125"/>
        <end position="147"/>
    </location>
</feature>
<feature type="transmembrane region" description="Helical" evidence="1">
    <location>
        <begin position="21"/>
        <end position="39"/>
    </location>
</feature>
<dbReference type="EMBL" id="JBHSXL010000010">
    <property type="protein sequence ID" value="MFC6893703.1"/>
    <property type="molecule type" value="Genomic_DNA"/>
</dbReference>
<keyword evidence="3" id="KW-1185">Reference proteome</keyword>
<protein>
    <submittedName>
        <fullName evidence="2">Uncharacterized protein</fullName>
    </submittedName>
</protein>
<name>A0ABD5UX91_9EURY</name>
<feature type="transmembrane region" description="Helical" evidence="1">
    <location>
        <begin position="69"/>
        <end position="88"/>
    </location>
</feature>
<proteinExistence type="predicted"/>
<keyword evidence="1" id="KW-0472">Membrane</keyword>
<evidence type="ECO:0000313" key="3">
    <source>
        <dbReference type="Proteomes" id="UP001596296"/>
    </source>
</evidence>
<comment type="caution">
    <text evidence="2">The sequence shown here is derived from an EMBL/GenBank/DDBJ whole genome shotgun (WGS) entry which is preliminary data.</text>
</comment>
<evidence type="ECO:0000256" key="1">
    <source>
        <dbReference type="SAM" id="Phobius"/>
    </source>
</evidence>
<evidence type="ECO:0000313" key="2">
    <source>
        <dbReference type="EMBL" id="MFC6893703.1"/>
    </source>
</evidence>
<dbReference type="AlphaFoldDB" id="A0ABD5UX91"/>
<accession>A0ABD5UX91</accession>
<organism evidence="2 3">
    <name type="scientific">Halopenitus salinus</name>
    <dbReference type="NCBI Taxonomy" id="1198295"/>
    <lineage>
        <taxon>Archaea</taxon>
        <taxon>Methanobacteriati</taxon>
        <taxon>Methanobacteriota</taxon>
        <taxon>Stenosarchaea group</taxon>
        <taxon>Halobacteria</taxon>
        <taxon>Halobacteriales</taxon>
        <taxon>Haloferacaceae</taxon>
        <taxon>Halopenitus</taxon>
    </lineage>
</organism>
<feature type="transmembrane region" description="Helical" evidence="1">
    <location>
        <begin position="94"/>
        <end position="113"/>
    </location>
</feature>
<dbReference type="RefSeq" id="WP_379745977.1">
    <property type="nucleotide sequence ID" value="NZ_JBHSVN010000001.1"/>
</dbReference>